<dbReference type="GO" id="GO:0016887">
    <property type="term" value="F:ATP hydrolysis activity"/>
    <property type="evidence" value="ECO:0007669"/>
    <property type="project" value="InterPro"/>
</dbReference>
<dbReference type="InterPro" id="IPR003593">
    <property type="entry name" value="AAA+_ATPase"/>
</dbReference>
<dbReference type="RefSeq" id="XP_044725221.1">
    <property type="nucleotide sequence ID" value="XM_044858821.1"/>
</dbReference>
<evidence type="ECO:0000313" key="3">
    <source>
        <dbReference type="Proteomes" id="UP000824596"/>
    </source>
</evidence>
<keyword evidence="3" id="KW-1185">Reference proteome</keyword>
<dbReference type="GO" id="GO:0005524">
    <property type="term" value="F:ATP binding"/>
    <property type="evidence" value="ECO:0007669"/>
    <property type="project" value="InterPro"/>
</dbReference>
<dbReference type="SMART" id="SM00382">
    <property type="entry name" value="AAA"/>
    <property type="match status" value="1"/>
</dbReference>
<dbReference type="AlphaFoldDB" id="A0A9P8N4Z0"/>
<dbReference type="Pfam" id="PF00004">
    <property type="entry name" value="AAA"/>
    <property type="match status" value="1"/>
</dbReference>
<sequence>MENSDQDNQISENLSSPSAPGTTFDKVFKGYRGITASLKSVVFKAPFRRFSYRWERLTKFLEHQRQKDPESAAFFQLLYDPVDAEPRESGYKYIVEAFVSGQMRDKGGFDEIVEGKGVSIVLLLAGNPGTGKALTAEAIADKVRRPLYMLGAGELGKDAYDVENRLKTVLRLAEGWKAILLFDECDVFLQQRQTSQLGHNEIVALFLRMIEHYRGILIMTSNRANTIDQGFHSRIHPTLHYPELDANANEHIWRRLTSHSQQGNGLTDELYRRLAQLPLNGRQIKNVIKDCDAARCAWRDPAGFAASPHGNKGNNGIGC</sequence>
<accession>A0A9P8N4Z0</accession>
<dbReference type="PANTHER" id="PTHR46411:SF3">
    <property type="entry name" value="AAA+ ATPASE DOMAIN-CONTAINING PROTEIN"/>
    <property type="match status" value="1"/>
</dbReference>
<protein>
    <submittedName>
        <fullName evidence="2">ATPase family associated with various cellular activities (AAA) domain-containing protein</fullName>
    </submittedName>
</protein>
<dbReference type="InterPro" id="IPR027417">
    <property type="entry name" value="P-loop_NTPase"/>
</dbReference>
<gene>
    <name evidence="2" type="ORF">HRG_00350</name>
</gene>
<organism evidence="2 3">
    <name type="scientific">Hirsutella rhossiliensis</name>
    <dbReference type="NCBI Taxonomy" id="111463"/>
    <lineage>
        <taxon>Eukaryota</taxon>
        <taxon>Fungi</taxon>
        <taxon>Dikarya</taxon>
        <taxon>Ascomycota</taxon>
        <taxon>Pezizomycotina</taxon>
        <taxon>Sordariomycetes</taxon>
        <taxon>Hypocreomycetidae</taxon>
        <taxon>Hypocreales</taxon>
        <taxon>Ophiocordycipitaceae</taxon>
        <taxon>Hirsutella</taxon>
    </lineage>
</organism>
<dbReference type="Gene3D" id="3.40.50.300">
    <property type="entry name" value="P-loop containing nucleotide triphosphate hydrolases"/>
    <property type="match status" value="1"/>
</dbReference>
<feature type="domain" description="AAA+ ATPase" evidence="1">
    <location>
        <begin position="118"/>
        <end position="240"/>
    </location>
</feature>
<dbReference type="PANTHER" id="PTHR46411">
    <property type="entry name" value="FAMILY ATPASE, PUTATIVE-RELATED"/>
    <property type="match status" value="1"/>
</dbReference>
<evidence type="ECO:0000313" key="2">
    <source>
        <dbReference type="EMBL" id="KAH0967708.1"/>
    </source>
</evidence>
<dbReference type="InterPro" id="IPR003959">
    <property type="entry name" value="ATPase_AAA_core"/>
</dbReference>
<dbReference type="OrthoDB" id="10042665at2759"/>
<dbReference type="GeneID" id="68349479"/>
<proteinExistence type="predicted"/>
<dbReference type="Proteomes" id="UP000824596">
    <property type="component" value="Unassembled WGS sequence"/>
</dbReference>
<comment type="caution">
    <text evidence="2">The sequence shown here is derived from an EMBL/GenBank/DDBJ whole genome shotgun (WGS) entry which is preliminary data.</text>
</comment>
<dbReference type="EMBL" id="JAIZPD010000001">
    <property type="protein sequence ID" value="KAH0967708.1"/>
    <property type="molecule type" value="Genomic_DNA"/>
</dbReference>
<reference evidence="2" key="1">
    <citation type="submission" date="2021-09" db="EMBL/GenBank/DDBJ databases">
        <title>A high-quality genome of the endoparasitic fungus Hirsutella rhossiliensis with a comparison of Hirsutella genomes reveals transposable elements contributing to genome size variation.</title>
        <authorList>
            <person name="Lin R."/>
            <person name="Jiao Y."/>
            <person name="Sun X."/>
            <person name="Ling J."/>
            <person name="Xie B."/>
            <person name="Cheng X."/>
        </authorList>
    </citation>
    <scope>NUCLEOTIDE SEQUENCE</scope>
    <source>
        <strain evidence="2">HR02</strain>
    </source>
</reference>
<dbReference type="SUPFAM" id="SSF52540">
    <property type="entry name" value="P-loop containing nucleoside triphosphate hydrolases"/>
    <property type="match status" value="1"/>
</dbReference>
<name>A0A9P8N4Z0_9HYPO</name>
<evidence type="ECO:0000259" key="1">
    <source>
        <dbReference type="SMART" id="SM00382"/>
    </source>
</evidence>